<proteinExistence type="inferred from homology"/>
<dbReference type="EC" id="5.4.2.3" evidence="4 11"/>
<organism evidence="19 20">
    <name type="scientific">Angomonas deanei</name>
    <dbReference type="NCBI Taxonomy" id="59799"/>
    <lineage>
        <taxon>Eukaryota</taxon>
        <taxon>Discoba</taxon>
        <taxon>Euglenozoa</taxon>
        <taxon>Kinetoplastea</taxon>
        <taxon>Metakinetoplastina</taxon>
        <taxon>Trypanosomatida</taxon>
        <taxon>Trypanosomatidae</taxon>
        <taxon>Strigomonadinae</taxon>
        <taxon>Angomonas</taxon>
    </lineage>
</organism>
<feature type="active site" description="Phosphoserine intermediate" evidence="12">
    <location>
        <position position="80"/>
    </location>
</feature>
<evidence type="ECO:0000313" key="19">
    <source>
        <dbReference type="EMBL" id="CAD2222077.1"/>
    </source>
</evidence>
<dbReference type="InterPro" id="IPR016066">
    <property type="entry name" value="A-D-PHexomutase_CS"/>
</dbReference>
<comment type="catalytic activity">
    <reaction evidence="1 11">
        <text>N-acetyl-alpha-D-glucosamine 1-phosphate = N-acetyl-D-glucosamine 6-phosphate</text>
        <dbReference type="Rhea" id="RHEA:23804"/>
        <dbReference type="ChEBI" id="CHEBI:57513"/>
        <dbReference type="ChEBI" id="CHEBI:57776"/>
        <dbReference type="EC" id="5.4.2.3"/>
    </reaction>
</comment>
<dbReference type="SUPFAM" id="SSF55957">
    <property type="entry name" value="Phosphoglucomutase, C-terminal domain"/>
    <property type="match status" value="1"/>
</dbReference>
<dbReference type="Pfam" id="PF02878">
    <property type="entry name" value="PGM_PMM_I"/>
    <property type="match status" value="1"/>
</dbReference>
<dbReference type="PROSITE" id="PS00710">
    <property type="entry name" value="PGM_PMM"/>
    <property type="match status" value="1"/>
</dbReference>
<feature type="domain" description="Alpha-D-phosphohexomutase alpha/beta/alpha" evidence="16">
    <location>
        <begin position="74"/>
        <end position="101"/>
    </location>
</feature>
<evidence type="ECO:0000256" key="3">
    <source>
        <dbReference type="ARBA" id="ARBA00010231"/>
    </source>
</evidence>
<dbReference type="InterPro" id="IPR016055">
    <property type="entry name" value="A-D-PHexomutase_a/b/a-I/II/III"/>
</dbReference>
<dbReference type="Gene3D" id="3.40.120.10">
    <property type="entry name" value="Alpha-D-Glucose-1,6-Bisphosphate, subunit A, domain 3"/>
    <property type="match status" value="2"/>
</dbReference>
<feature type="domain" description="Phosphoacetylglucosamine mutase AMG1" evidence="17">
    <location>
        <begin position="338"/>
        <end position="469"/>
    </location>
</feature>
<feature type="binding site" evidence="13">
    <location>
        <begin position="411"/>
        <end position="413"/>
    </location>
    <ligand>
        <name>substrate</name>
    </ligand>
</feature>
<evidence type="ECO:0000313" key="20">
    <source>
        <dbReference type="Proteomes" id="UP000515908"/>
    </source>
</evidence>
<dbReference type="SUPFAM" id="SSF53738">
    <property type="entry name" value="Phosphoglucomutase, first 3 domains"/>
    <property type="match status" value="3"/>
</dbReference>
<accession>A0A7G2CSC2</accession>
<name>A0A7G2CSC2_9TRYP</name>
<reference evidence="19 20" key="1">
    <citation type="submission" date="2020-08" db="EMBL/GenBank/DDBJ databases">
        <authorList>
            <person name="Newling K."/>
            <person name="Davey J."/>
            <person name="Forrester S."/>
        </authorList>
    </citation>
    <scope>NUCLEOTIDE SEQUENCE [LARGE SCALE GENOMIC DNA]</scope>
    <source>
        <strain evidence="20">Crithidia deanei Carvalho (ATCC PRA-265)</strain>
    </source>
</reference>
<gene>
    <name evidence="19" type="ORF">ADEAN_000961600</name>
</gene>
<dbReference type="PIRSF" id="PIRSF016408">
    <property type="entry name" value="PAGM"/>
    <property type="match status" value="1"/>
</dbReference>
<evidence type="ECO:0000256" key="6">
    <source>
        <dbReference type="ARBA" id="ARBA00022723"/>
    </source>
</evidence>
<dbReference type="Pfam" id="PF21404">
    <property type="entry name" value="AMG1_III"/>
    <property type="match status" value="1"/>
</dbReference>
<dbReference type="EMBL" id="LR877168">
    <property type="protein sequence ID" value="CAD2222077.1"/>
    <property type="molecule type" value="Genomic_DNA"/>
</dbReference>
<evidence type="ECO:0000256" key="1">
    <source>
        <dbReference type="ARBA" id="ARBA00000558"/>
    </source>
</evidence>
<dbReference type="InterPro" id="IPR049023">
    <property type="entry name" value="AMG1_II"/>
</dbReference>
<feature type="binding site" evidence="14">
    <location>
        <position position="322"/>
    </location>
    <ligand>
        <name>Mg(2+)</name>
        <dbReference type="ChEBI" id="CHEBI:18420"/>
    </ligand>
</feature>
<dbReference type="Gene3D" id="3.30.310.50">
    <property type="entry name" value="Alpha-D-phosphohexomutase, C-terminal domain"/>
    <property type="match status" value="1"/>
</dbReference>
<evidence type="ECO:0000256" key="11">
    <source>
        <dbReference type="PIRNR" id="PIRNR016408"/>
    </source>
</evidence>
<dbReference type="InterPro" id="IPR005844">
    <property type="entry name" value="A-D-PHexomutase_a/b/a-I"/>
</dbReference>
<sequence length="576" mass="63889">MEIVKEKVELALENCPLVHNYKEQPLAYGTAGYRTKGHLLPPVASRVVFVALLRLWWCNKNNVNKKINGGSCLGIMVTASHNPAEDNGFKIVDFNGEMLDGNWEIWCTKAANASTADDLMKILTDCASHFDVDINEDNNKYGNFQLGRDTRDSGADIIKHMEATLKIVGCDYLYHDQLTTPQLHFLVKEANFNTSLPAEKGEFSLALYYDSLIQSFKKLCELCDLDIPQNPRKLAVDVANGVGFCGFKGLVEYSKNSGDDVLGKYFDFVLLNDKIEDPESLNHNCGADFAKVNNKPSDAMRAWCDEQSDDSYHLYCVDGDADRIVAFHNAKGTFSLIDGDRISILYAMFIGKCLKNNNDLFDIAIVQTGYANGASTNYVKEHLKLPCYLSNTGIKHLHAIAKKHDIGVYFEANGHGTSLINLEKCKNAADSSNPDNVKLLEILKEMSCVLSQICGDAIGDLLMCELAVSFLQISFGEWLSAFSDFPSRLFKVTVKNPKIIVTDSANETIILQPEGMQKEIDAIVQSIKGDSGECVRAFARPSGTEPVVRIYCESSNTEMCETLAKKVEEVVLKFCN</sequence>
<evidence type="ECO:0000256" key="5">
    <source>
        <dbReference type="ARBA" id="ARBA00022553"/>
    </source>
</evidence>
<dbReference type="AlphaFoldDB" id="A0A7G2CSC2"/>
<evidence type="ECO:0000256" key="4">
    <source>
        <dbReference type="ARBA" id="ARBA00012731"/>
    </source>
</evidence>
<evidence type="ECO:0000259" key="16">
    <source>
        <dbReference type="Pfam" id="PF02878"/>
    </source>
</evidence>
<dbReference type="InterPro" id="IPR005843">
    <property type="entry name" value="A-D-PHexomutase_C"/>
</dbReference>
<dbReference type="InterPro" id="IPR036900">
    <property type="entry name" value="A-D-PHexomutase_C_sf"/>
</dbReference>
<keyword evidence="7 11" id="KW-0460">Magnesium</keyword>
<dbReference type="UniPathway" id="UPA00113">
    <property type="reaction ID" value="UER00530"/>
</dbReference>
<feature type="binding site" evidence="14">
    <location>
        <position position="318"/>
    </location>
    <ligand>
        <name>Mg(2+)</name>
        <dbReference type="ChEBI" id="CHEBI:18420"/>
    </ligand>
</feature>
<dbReference type="PANTHER" id="PTHR45955:SF1">
    <property type="entry name" value="PHOSPHOACETYLGLUCOSAMINE MUTASE"/>
    <property type="match status" value="1"/>
</dbReference>
<dbReference type="PANTHER" id="PTHR45955">
    <property type="entry name" value="PHOSPHOACETYLGLUCOSAMINE MUTASE"/>
    <property type="match status" value="1"/>
</dbReference>
<evidence type="ECO:0000259" key="18">
    <source>
        <dbReference type="Pfam" id="PF21405"/>
    </source>
</evidence>
<evidence type="ECO:0000256" key="13">
    <source>
        <dbReference type="PIRSR" id="PIRSR016408-2"/>
    </source>
</evidence>
<dbReference type="GO" id="GO:0004610">
    <property type="term" value="F:phosphoacetylglucosamine mutase activity"/>
    <property type="evidence" value="ECO:0007669"/>
    <property type="project" value="UniProtKB-UniRule"/>
</dbReference>
<keyword evidence="20" id="KW-1185">Reference proteome</keyword>
<evidence type="ECO:0000256" key="8">
    <source>
        <dbReference type="ARBA" id="ARBA00023235"/>
    </source>
</evidence>
<evidence type="ECO:0000256" key="2">
    <source>
        <dbReference type="ARBA" id="ARBA00004865"/>
    </source>
</evidence>
<feature type="binding site" evidence="14">
    <location>
        <position position="320"/>
    </location>
    <ligand>
        <name>Mg(2+)</name>
        <dbReference type="ChEBI" id="CHEBI:18420"/>
    </ligand>
</feature>
<dbReference type="GO" id="GO:0000287">
    <property type="term" value="F:magnesium ion binding"/>
    <property type="evidence" value="ECO:0007669"/>
    <property type="project" value="InterPro"/>
</dbReference>
<evidence type="ECO:0000259" key="17">
    <source>
        <dbReference type="Pfam" id="PF21404"/>
    </source>
</evidence>
<dbReference type="Pfam" id="PF21405">
    <property type="entry name" value="AMG1_II"/>
    <property type="match status" value="1"/>
</dbReference>
<evidence type="ECO:0000256" key="7">
    <source>
        <dbReference type="ARBA" id="ARBA00022842"/>
    </source>
</evidence>
<keyword evidence="6 11" id="KW-0479">Metal-binding</keyword>
<evidence type="ECO:0000256" key="12">
    <source>
        <dbReference type="PIRSR" id="PIRSR016408-1"/>
    </source>
</evidence>
<feature type="domain" description="Phosphoacetylglucosamine mutase AMG1" evidence="18">
    <location>
        <begin position="208"/>
        <end position="325"/>
    </location>
</feature>
<dbReference type="Proteomes" id="UP000515908">
    <property type="component" value="Chromosome 24"/>
</dbReference>
<protein>
    <recommendedName>
        <fullName evidence="4 11">Phosphoacetylglucosamine mutase</fullName>
        <shortName evidence="11">PAGM</shortName>
        <ecNumber evidence="4 11">5.4.2.3</ecNumber>
    </recommendedName>
    <alternativeName>
        <fullName evidence="10 11">Acetylglucosamine phosphomutase</fullName>
    </alternativeName>
    <alternativeName>
        <fullName evidence="9 11">N-acetylglucosamine-phosphate mutase</fullName>
    </alternativeName>
</protein>
<evidence type="ECO:0000256" key="9">
    <source>
        <dbReference type="ARBA" id="ARBA00031926"/>
    </source>
</evidence>
<dbReference type="GO" id="GO:0006048">
    <property type="term" value="P:UDP-N-acetylglucosamine biosynthetic process"/>
    <property type="evidence" value="ECO:0007669"/>
    <property type="project" value="UniProtKB-UniRule"/>
</dbReference>
<comment type="pathway">
    <text evidence="2 11">Nucleotide-sugar biosynthesis; UDP-N-acetyl-alpha-D-glucosamine biosynthesis; N-acetyl-alpha-D-glucosamine 1-phosphate from alpha-D-glucosamine 6-phosphate (route I): step 2/2.</text>
</comment>
<comment type="similarity">
    <text evidence="3 11">Belongs to the phosphohexose mutase family.</text>
</comment>
<keyword evidence="8 11" id="KW-0413">Isomerase</keyword>
<dbReference type="InterPro" id="IPR049022">
    <property type="entry name" value="AMG1_III"/>
</dbReference>
<comment type="cofactor">
    <cofactor evidence="11 14">
        <name>Mg(2+)</name>
        <dbReference type="ChEBI" id="CHEBI:18420"/>
    </cofactor>
    <text evidence="11 14">Binds 1 Mg(2+) ion per subunit.</text>
</comment>
<feature type="binding site" description="via phosphate group" evidence="14">
    <location>
        <position position="80"/>
    </location>
    <ligand>
        <name>Mg(2+)</name>
        <dbReference type="ChEBI" id="CHEBI:18420"/>
    </ligand>
</feature>
<feature type="domain" description="Alpha-D-phosphohexomutase C-terminal" evidence="15">
    <location>
        <begin position="519"/>
        <end position="569"/>
    </location>
</feature>
<keyword evidence="5" id="KW-0597">Phosphoprotein</keyword>
<dbReference type="GO" id="GO:0005975">
    <property type="term" value="P:carbohydrate metabolic process"/>
    <property type="evidence" value="ECO:0007669"/>
    <property type="project" value="InterPro"/>
</dbReference>
<dbReference type="VEuPathDB" id="TriTrypDB:ADEAN_000961600"/>
<dbReference type="Pfam" id="PF00408">
    <property type="entry name" value="PGM_PMM_IV"/>
    <property type="match status" value="1"/>
</dbReference>
<evidence type="ECO:0000256" key="10">
    <source>
        <dbReference type="ARBA" id="ARBA00032065"/>
    </source>
</evidence>
<feature type="binding site" evidence="13">
    <location>
        <position position="549"/>
    </location>
    <ligand>
        <name>substrate</name>
    </ligand>
</feature>
<dbReference type="InterPro" id="IPR016657">
    <property type="entry name" value="PAGM"/>
</dbReference>
<evidence type="ECO:0000259" key="15">
    <source>
        <dbReference type="Pfam" id="PF00408"/>
    </source>
</evidence>
<feature type="binding site" evidence="13">
    <location>
        <begin position="540"/>
        <end position="544"/>
    </location>
    <ligand>
        <name>substrate</name>
    </ligand>
</feature>
<evidence type="ECO:0000256" key="14">
    <source>
        <dbReference type="PIRSR" id="PIRSR016408-3"/>
    </source>
</evidence>